<dbReference type="SUPFAM" id="SSF53822">
    <property type="entry name" value="Periplasmic binding protein-like I"/>
    <property type="match status" value="1"/>
</dbReference>
<gene>
    <name evidence="6" type="ORF">SAMN05444158_2423</name>
</gene>
<dbReference type="CDD" id="cd01392">
    <property type="entry name" value="HTH_LacI"/>
    <property type="match status" value="1"/>
</dbReference>
<evidence type="ECO:0000256" key="3">
    <source>
        <dbReference type="ARBA" id="ARBA00023163"/>
    </source>
</evidence>
<sequence>MDKKSGADPGHRLNTKVKIEDVAREAAVSAATVSRVLNHPEIVRPELRDKVARAIANLSYTRDSAARALKSGRMRTIGAIVPTLGLGIFAEGVEALQNRLSESGYTLFIANSQYDQRRELQEMQSLIERGIDGIVLVGGSHGPELRALLRQANVPVITTYVSKAQGGIPAIGIDNQRATRELTQYLLRLGHVRFGTIANVPPSNDRSRARLEGIQKALAEAGIHLQPTQIVRADHSLAQGRSALRQLMNDHPDITAIICTTDTLAIGAMAEARKMGLDVPQYLSITGFDDVELSAQVDPPLTTISIPAAEIGRGAADYLINAIAGMPIPKSVQLPHRLIMRASTAPPRTKSSTPRRTTTKSSPKRR</sequence>
<feature type="region of interest" description="Disordered" evidence="4">
    <location>
        <begin position="342"/>
        <end position="366"/>
    </location>
</feature>
<dbReference type="GO" id="GO:0000976">
    <property type="term" value="F:transcription cis-regulatory region binding"/>
    <property type="evidence" value="ECO:0007669"/>
    <property type="project" value="TreeGrafter"/>
</dbReference>
<evidence type="ECO:0000313" key="7">
    <source>
        <dbReference type="Proteomes" id="UP000243904"/>
    </source>
</evidence>
<dbReference type="SMART" id="SM00354">
    <property type="entry name" value="HTH_LACI"/>
    <property type="match status" value="1"/>
</dbReference>
<dbReference type="Pfam" id="PF00356">
    <property type="entry name" value="LacI"/>
    <property type="match status" value="1"/>
</dbReference>
<dbReference type="PRINTS" id="PR00036">
    <property type="entry name" value="HTHLACI"/>
</dbReference>
<protein>
    <submittedName>
        <fullName evidence="6">Transcriptional regulator, LacI family</fullName>
    </submittedName>
</protein>
<dbReference type="Proteomes" id="UP000243904">
    <property type="component" value="Chromosome I"/>
</dbReference>
<organism evidence="6 7">
    <name type="scientific">Bradyrhizobium canariense</name>
    <dbReference type="NCBI Taxonomy" id="255045"/>
    <lineage>
        <taxon>Bacteria</taxon>
        <taxon>Pseudomonadati</taxon>
        <taxon>Pseudomonadota</taxon>
        <taxon>Alphaproteobacteria</taxon>
        <taxon>Hyphomicrobiales</taxon>
        <taxon>Nitrobacteraceae</taxon>
        <taxon>Bradyrhizobium</taxon>
    </lineage>
</organism>
<dbReference type="CDD" id="cd06273">
    <property type="entry name" value="PBP1_LacI-like"/>
    <property type="match status" value="1"/>
</dbReference>
<proteinExistence type="predicted"/>
<dbReference type="PROSITE" id="PS00356">
    <property type="entry name" value="HTH_LACI_1"/>
    <property type="match status" value="1"/>
</dbReference>
<dbReference type="PROSITE" id="PS50932">
    <property type="entry name" value="HTH_LACI_2"/>
    <property type="match status" value="1"/>
</dbReference>
<dbReference type="PANTHER" id="PTHR30146">
    <property type="entry name" value="LACI-RELATED TRANSCRIPTIONAL REPRESSOR"/>
    <property type="match status" value="1"/>
</dbReference>
<dbReference type="InterPro" id="IPR000843">
    <property type="entry name" value="HTH_LacI"/>
</dbReference>
<evidence type="ECO:0000256" key="4">
    <source>
        <dbReference type="SAM" id="MobiDB-lite"/>
    </source>
</evidence>
<dbReference type="Gene3D" id="1.10.260.40">
    <property type="entry name" value="lambda repressor-like DNA-binding domains"/>
    <property type="match status" value="1"/>
</dbReference>
<dbReference type="InterPro" id="IPR010982">
    <property type="entry name" value="Lambda_DNA-bd_dom_sf"/>
</dbReference>
<keyword evidence="2" id="KW-0238">DNA-binding</keyword>
<accession>A0A1H1T866</accession>
<keyword evidence="1" id="KW-0805">Transcription regulation</keyword>
<evidence type="ECO:0000259" key="5">
    <source>
        <dbReference type="PROSITE" id="PS50932"/>
    </source>
</evidence>
<dbReference type="InterPro" id="IPR001761">
    <property type="entry name" value="Peripla_BP/Lac1_sug-bd_dom"/>
</dbReference>
<feature type="domain" description="HTH lacI-type" evidence="5">
    <location>
        <begin position="17"/>
        <end position="71"/>
    </location>
</feature>
<evidence type="ECO:0000256" key="2">
    <source>
        <dbReference type="ARBA" id="ARBA00023125"/>
    </source>
</evidence>
<dbReference type="GO" id="GO:0003700">
    <property type="term" value="F:DNA-binding transcription factor activity"/>
    <property type="evidence" value="ECO:0007669"/>
    <property type="project" value="TreeGrafter"/>
</dbReference>
<name>A0A1H1T866_9BRAD</name>
<dbReference type="SUPFAM" id="SSF47413">
    <property type="entry name" value="lambda repressor-like DNA-binding domains"/>
    <property type="match status" value="1"/>
</dbReference>
<dbReference type="Pfam" id="PF00532">
    <property type="entry name" value="Peripla_BP_1"/>
    <property type="match status" value="1"/>
</dbReference>
<dbReference type="InterPro" id="IPR028082">
    <property type="entry name" value="Peripla_BP_I"/>
</dbReference>
<evidence type="ECO:0000256" key="1">
    <source>
        <dbReference type="ARBA" id="ARBA00023015"/>
    </source>
</evidence>
<keyword evidence="7" id="KW-1185">Reference proteome</keyword>
<dbReference type="Gene3D" id="3.40.50.2300">
    <property type="match status" value="2"/>
</dbReference>
<reference evidence="7" key="1">
    <citation type="submission" date="2016-10" db="EMBL/GenBank/DDBJ databases">
        <authorList>
            <person name="Varghese N."/>
            <person name="Submissions S."/>
        </authorList>
    </citation>
    <scope>NUCLEOTIDE SEQUENCE [LARGE SCALE GENOMIC DNA]</scope>
    <source>
        <strain evidence="7">GAS369</strain>
    </source>
</reference>
<dbReference type="PANTHER" id="PTHR30146:SF138">
    <property type="entry name" value="TRANSCRIPTIONAL REGULATORY PROTEIN"/>
    <property type="match status" value="1"/>
</dbReference>
<keyword evidence="3" id="KW-0804">Transcription</keyword>
<dbReference type="EMBL" id="LT629750">
    <property type="protein sequence ID" value="SDS55779.1"/>
    <property type="molecule type" value="Genomic_DNA"/>
</dbReference>
<dbReference type="RefSeq" id="WP_146687394.1">
    <property type="nucleotide sequence ID" value="NZ_LT629750.1"/>
</dbReference>
<dbReference type="AlphaFoldDB" id="A0A1H1T866"/>
<evidence type="ECO:0000313" key="6">
    <source>
        <dbReference type="EMBL" id="SDS55779.1"/>
    </source>
</evidence>